<sequence>MRAIRATEPESIEKETDVSRTISPGVALATALLAVSLTATACSSDEDDPKAAPPSAGTTSAAPQAAGSSSAVPSAAAAEGTAPGAAGVVGTWASDDGSLRLVLNSDGTFVEDYNGQKAAYSGKYTVSGSTLTLNDKTGVTANGTVKTGSISLSGSTLTKKG</sequence>
<feature type="region of interest" description="Disordered" evidence="1">
    <location>
        <begin position="42"/>
        <end position="89"/>
    </location>
</feature>
<comment type="caution">
    <text evidence="2">The sequence shown here is derived from an EMBL/GenBank/DDBJ whole genome shotgun (WGS) entry which is preliminary data.</text>
</comment>
<accession>A0A7K1KSM0</accession>
<dbReference type="InterPro" id="IPR020955">
    <property type="entry name" value="Uncharacterised_Atu4866"/>
</dbReference>
<dbReference type="Proteomes" id="UP000432015">
    <property type="component" value="Unassembled WGS sequence"/>
</dbReference>
<feature type="compositionally biased region" description="Basic and acidic residues" evidence="1">
    <location>
        <begin position="1"/>
        <end position="18"/>
    </location>
</feature>
<keyword evidence="3" id="KW-1185">Reference proteome</keyword>
<dbReference type="Gene3D" id="2.40.128.290">
    <property type="entry name" value="Uncharacterised protein Atu4866, PF11512"/>
    <property type="match status" value="1"/>
</dbReference>
<protein>
    <recommendedName>
        <fullName evidence="4">Lipoprotein</fullName>
    </recommendedName>
</protein>
<reference evidence="2 3" key="1">
    <citation type="submission" date="2019-11" db="EMBL/GenBank/DDBJ databases">
        <authorList>
            <person name="Cao P."/>
        </authorList>
    </citation>
    <scope>NUCLEOTIDE SEQUENCE [LARGE SCALE GENOMIC DNA]</scope>
    <source>
        <strain evidence="2 3">NEAU-AAG5</strain>
    </source>
</reference>
<dbReference type="AlphaFoldDB" id="A0A7K1KSM0"/>
<name>A0A7K1KSM0_9ACTN</name>
<evidence type="ECO:0000313" key="2">
    <source>
        <dbReference type="EMBL" id="MUN35178.1"/>
    </source>
</evidence>
<evidence type="ECO:0000256" key="1">
    <source>
        <dbReference type="SAM" id="MobiDB-lite"/>
    </source>
</evidence>
<dbReference type="InterPro" id="IPR038646">
    <property type="entry name" value="Atu4866-like_sf"/>
</dbReference>
<dbReference type="EMBL" id="WOFH01000001">
    <property type="protein sequence ID" value="MUN35178.1"/>
    <property type="molecule type" value="Genomic_DNA"/>
</dbReference>
<feature type="compositionally biased region" description="Low complexity" evidence="1">
    <location>
        <begin position="53"/>
        <end position="89"/>
    </location>
</feature>
<evidence type="ECO:0008006" key="4">
    <source>
        <dbReference type="Google" id="ProtNLM"/>
    </source>
</evidence>
<feature type="region of interest" description="Disordered" evidence="1">
    <location>
        <begin position="1"/>
        <end position="20"/>
    </location>
</feature>
<evidence type="ECO:0000313" key="3">
    <source>
        <dbReference type="Proteomes" id="UP000432015"/>
    </source>
</evidence>
<organism evidence="2 3">
    <name type="scientific">Actinomadura litoris</name>
    <dbReference type="NCBI Taxonomy" id="2678616"/>
    <lineage>
        <taxon>Bacteria</taxon>
        <taxon>Bacillati</taxon>
        <taxon>Actinomycetota</taxon>
        <taxon>Actinomycetes</taxon>
        <taxon>Streptosporangiales</taxon>
        <taxon>Thermomonosporaceae</taxon>
        <taxon>Actinomadura</taxon>
    </lineage>
</organism>
<gene>
    <name evidence="2" type="ORF">GNZ18_00955</name>
</gene>
<dbReference type="Pfam" id="PF11512">
    <property type="entry name" value="Atu4866"/>
    <property type="match status" value="1"/>
</dbReference>
<proteinExistence type="predicted"/>